<dbReference type="SMART" id="SM00355">
    <property type="entry name" value="ZnF_C2H2"/>
    <property type="match status" value="3"/>
</dbReference>
<gene>
    <name evidence="13" type="primary">blmp-1_2</name>
    <name evidence="13" type="ORF">AVEN_202119_1</name>
</gene>
<dbReference type="GO" id="GO:0008270">
    <property type="term" value="F:zinc ion binding"/>
    <property type="evidence" value="ECO:0007669"/>
    <property type="project" value="UniProtKB-KW"/>
</dbReference>
<keyword evidence="10" id="KW-0539">Nucleus</keyword>
<evidence type="ECO:0000256" key="8">
    <source>
        <dbReference type="ARBA" id="ARBA00023125"/>
    </source>
</evidence>
<proteinExistence type="inferred from homology"/>
<dbReference type="Pfam" id="PF00096">
    <property type="entry name" value="zf-C2H2"/>
    <property type="match status" value="2"/>
</dbReference>
<keyword evidence="8" id="KW-0238">DNA-binding</keyword>
<dbReference type="GO" id="GO:0000981">
    <property type="term" value="F:DNA-binding transcription factor activity, RNA polymerase II-specific"/>
    <property type="evidence" value="ECO:0007669"/>
    <property type="project" value="TreeGrafter"/>
</dbReference>
<keyword evidence="5 11" id="KW-0863">Zinc-finger</keyword>
<dbReference type="SUPFAM" id="SSF57667">
    <property type="entry name" value="beta-beta-alpha zinc fingers"/>
    <property type="match status" value="2"/>
</dbReference>
<evidence type="ECO:0000256" key="3">
    <source>
        <dbReference type="ARBA" id="ARBA00022723"/>
    </source>
</evidence>
<evidence type="ECO:0000256" key="5">
    <source>
        <dbReference type="ARBA" id="ARBA00022771"/>
    </source>
</evidence>
<dbReference type="FunFam" id="3.30.160.60:FF:001480">
    <property type="entry name" value="Si:cabz01071911.3"/>
    <property type="match status" value="1"/>
</dbReference>
<evidence type="ECO:0000256" key="7">
    <source>
        <dbReference type="ARBA" id="ARBA00023015"/>
    </source>
</evidence>
<accession>A0A4Y2E3H3</accession>
<dbReference type="PROSITE" id="PS00028">
    <property type="entry name" value="ZINC_FINGER_C2H2_1"/>
    <property type="match status" value="2"/>
</dbReference>
<evidence type="ECO:0000259" key="12">
    <source>
        <dbReference type="PROSITE" id="PS50157"/>
    </source>
</evidence>
<name>A0A4Y2E3H3_ARAVE</name>
<feature type="domain" description="C2H2-type" evidence="12">
    <location>
        <begin position="42"/>
        <end position="69"/>
    </location>
</feature>
<evidence type="ECO:0000313" key="13">
    <source>
        <dbReference type="EMBL" id="GBM22839.1"/>
    </source>
</evidence>
<evidence type="ECO:0000256" key="6">
    <source>
        <dbReference type="ARBA" id="ARBA00022833"/>
    </source>
</evidence>
<keyword evidence="14" id="KW-1185">Reference proteome</keyword>
<evidence type="ECO:0000256" key="9">
    <source>
        <dbReference type="ARBA" id="ARBA00023163"/>
    </source>
</evidence>
<evidence type="ECO:0000256" key="11">
    <source>
        <dbReference type="PROSITE-ProRule" id="PRU00042"/>
    </source>
</evidence>
<dbReference type="EMBL" id="BGPR01000488">
    <property type="protein sequence ID" value="GBM22839.1"/>
    <property type="molecule type" value="Genomic_DNA"/>
</dbReference>
<dbReference type="FunFam" id="3.30.160.60:FF:000303">
    <property type="entry name" value="Zinc finger protein 41"/>
    <property type="match status" value="1"/>
</dbReference>
<comment type="subcellular location">
    <subcellularLocation>
        <location evidence="1">Nucleus</location>
    </subcellularLocation>
</comment>
<comment type="similarity">
    <text evidence="2">Belongs to the krueppel C2H2-type zinc-finger protein family.</text>
</comment>
<keyword evidence="6" id="KW-0862">Zinc</keyword>
<comment type="caution">
    <text evidence="13">The sequence shown here is derived from an EMBL/GenBank/DDBJ whole genome shotgun (WGS) entry which is preliminary data.</text>
</comment>
<keyword evidence="4" id="KW-0677">Repeat</keyword>
<dbReference type="PANTHER" id="PTHR24394">
    <property type="entry name" value="ZINC FINGER PROTEIN"/>
    <property type="match status" value="1"/>
</dbReference>
<evidence type="ECO:0000256" key="4">
    <source>
        <dbReference type="ARBA" id="ARBA00022737"/>
    </source>
</evidence>
<evidence type="ECO:0000256" key="2">
    <source>
        <dbReference type="ARBA" id="ARBA00006991"/>
    </source>
</evidence>
<dbReference type="PROSITE" id="PS50157">
    <property type="entry name" value="ZINC_FINGER_C2H2_2"/>
    <property type="match status" value="3"/>
</dbReference>
<dbReference type="GO" id="GO:1990837">
    <property type="term" value="F:sequence-specific double-stranded DNA binding"/>
    <property type="evidence" value="ECO:0007669"/>
    <property type="project" value="UniProtKB-ARBA"/>
</dbReference>
<evidence type="ECO:0000313" key="14">
    <source>
        <dbReference type="Proteomes" id="UP000499080"/>
    </source>
</evidence>
<evidence type="ECO:0000256" key="1">
    <source>
        <dbReference type="ARBA" id="ARBA00004123"/>
    </source>
</evidence>
<dbReference type="Gene3D" id="3.30.160.60">
    <property type="entry name" value="Classic Zinc Finger"/>
    <property type="match status" value="3"/>
</dbReference>
<keyword evidence="7" id="KW-0805">Transcription regulation</keyword>
<feature type="domain" description="C2H2-type" evidence="12">
    <location>
        <begin position="70"/>
        <end position="97"/>
    </location>
</feature>
<dbReference type="InterPro" id="IPR036236">
    <property type="entry name" value="Znf_C2H2_sf"/>
</dbReference>
<protein>
    <submittedName>
        <fullName evidence="13">B lymphocyte-induced maturation protein 1</fullName>
    </submittedName>
</protein>
<dbReference type="InterPro" id="IPR013087">
    <property type="entry name" value="Znf_C2H2_type"/>
</dbReference>
<dbReference type="PANTHER" id="PTHR24394:SF29">
    <property type="entry name" value="MYONEURIN"/>
    <property type="match status" value="1"/>
</dbReference>
<organism evidence="13 14">
    <name type="scientific">Araneus ventricosus</name>
    <name type="common">Orbweaver spider</name>
    <name type="synonym">Epeira ventricosa</name>
    <dbReference type="NCBI Taxonomy" id="182803"/>
    <lineage>
        <taxon>Eukaryota</taxon>
        <taxon>Metazoa</taxon>
        <taxon>Ecdysozoa</taxon>
        <taxon>Arthropoda</taxon>
        <taxon>Chelicerata</taxon>
        <taxon>Arachnida</taxon>
        <taxon>Araneae</taxon>
        <taxon>Araneomorphae</taxon>
        <taxon>Entelegynae</taxon>
        <taxon>Araneoidea</taxon>
        <taxon>Araneidae</taxon>
        <taxon>Araneus</taxon>
    </lineage>
</organism>
<feature type="domain" description="C2H2-type" evidence="12">
    <location>
        <begin position="98"/>
        <end position="123"/>
    </location>
</feature>
<dbReference type="Proteomes" id="UP000499080">
    <property type="component" value="Unassembled WGS sequence"/>
</dbReference>
<dbReference type="AlphaFoldDB" id="A0A4Y2E3H3"/>
<evidence type="ECO:0000256" key="10">
    <source>
        <dbReference type="ARBA" id="ARBA00023242"/>
    </source>
</evidence>
<keyword evidence="3" id="KW-0479">Metal-binding</keyword>
<dbReference type="OrthoDB" id="6478496at2759"/>
<sequence length="123" mass="14318">MYSNELFMGKEYIEKSPEASFYCIIKGVKGYFSIKQGRLTLRTCSYCDYSSPIATNMKRHIMSHTGERPFCCSICGQNFVRRDSLVAHMRVHSDERPHKCQICEKLFKTKGTLKSHMIVHLRD</sequence>
<keyword evidence="9" id="KW-0804">Transcription</keyword>
<dbReference type="GO" id="GO:0005634">
    <property type="term" value="C:nucleus"/>
    <property type="evidence" value="ECO:0007669"/>
    <property type="project" value="UniProtKB-SubCell"/>
</dbReference>
<reference evidence="13 14" key="1">
    <citation type="journal article" date="2019" name="Sci. Rep.">
        <title>Orb-weaving spider Araneus ventricosus genome elucidates the spidroin gene catalogue.</title>
        <authorList>
            <person name="Kono N."/>
            <person name="Nakamura H."/>
            <person name="Ohtoshi R."/>
            <person name="Moran D.A.P."/>
            <person name="Shinohara A."/>
            <person name="Yoshida Y."/>
            <person name="Fujiwara M."/>
            <person name="Mori M."/>
            <person name="Tomita M."/>
            <person name="Arakawa K."/>
        </authorList>
    </citation>
    <scope>NUCLEOTIDE SEQUENCE [LARGE SCALE GENOMIC DNA]</scope>
</reference>